<gene>
    <name evidence="6" type="primary">nusB</name>
    <name evidence="8" type="ORF">SAMN04488568_103164</name>
</gene>
<dbReference type="GO" id="GO:0006353">
    <property type="term" value="P:DNA-templated transcription termination"/>
    <property type="evidence" value="ECO:0007669"/>
    <property type="project" value="UniProtKB-UniRule"/>
</dbReference>
<evidence type="ECO:0000256" key="6">
    <source>
        <dbReference type="HAMAP-Rule" id="MF_00073"/>
    </source>
</evidence>
<evidence type="ECO:0000256" key="5">
    <source>
        <dbReference type="ARBA" id="ARBA00023163"/>
    </source>
</evidence>
<dbReference type="InterPro" id="IPR011605">
    <property type="entry name" value="NusB_fam"/>
</dbReference>
<evidence type="ECO:0000256" key="2">
    <source>
        <dbReference type="ARBA" id="ARBA00022814"/>
    </source>
</evidence>
<dbReference type="OrthoDB" id="9797817at2"/>
<evidence type="ECO:0000256" key="1">
    <source>
        <dbReference type="ARBA" id="ARBA00005952"/>
    </source>
</evidence>
<keyword evidence="9" id="KW-1185">Reference proteome</keyword>
<dbReference type="RefSeq" id="WP_091767350.1">
    <property type="nucleotide sequence ID" value="NZ_FNHG01000003.1"/>
</dbReference>
<keyword evidence="2 6" id="KW-0889">Transcription antitermination</keyword>
<evidence type="ECO:0000259" key="7">
    <source>
        <dbReference type="Pfam" id="PF01029"/>
    </source>
</evidence>
<dbReference type="STRING" id="144026.SAMN04488568_103164"/>
<evidence type="ECO:0000313" key="8">
    <source>
        <dbReference type="EMBL" id="SDL95715.1"/>
    </source>
</evidence>
<dbReference type="PANTHER" id="PTHR11078:SF3">
    <property type="entry name" value="ANTITERMINATION NUSB DOMAIN-CONTAINING PROTEIN"/>
    <property type="match status" value="1"/>
</dbReference>
<feature type="domain" description="NusB/RsmB/TIM44" evidence="7">
    <location>
        <begin position="19"/>
        <end position="153"/>
    </location>
</feature>
<dbReference type="HAMAP" id="MF_00073">
    <property type="entry name" value="NusB"/>
    <property type="match status" value="1"/>
</dbReference>
<name>A0A1G9PC27_9PROT</name>
<accession>A0A1G9PC27</accession>
<organism evidence="8 9">
    <name type="scientific">Maricaulis salignorans</name>
    <dbReference type="NCBI Taxonomy" id="144026"/>
    <lineage>
        <taxon>Bacteria</taxon>
        <taxon>Pseudomonadati</taxon>
        <taxon>Pseudomonadota</taxon>
        <taxon>Alphaproteobacteria</taxon>
        <taxon>Maricaulales</taxon>
        <taxon>Maricaulaceae</taxon>
        <taxon>Maricaulis</taxon>
    </lineage>
</organism>
<dbReference type="EMBL" id="FNHG01000003">
    <property type="protein sequence ID" value="SDL95715.1"/>
    <property type="molecule type" value="Genomic_DNA"/>
</dbReference>
<dbReference type="Proteomes" id="UP000199759">
    <property type="component" value="Unassembled WGS sequence"/>
</dbReference>
<dbReference type="Pfam" id="PF01029">
    <property type="entry name" value="NusB"/>
    <property type="match status" value="1"/>
</dbReference>
<dbReference type="GO" id="GO:0005829">
    <property type="term" value="C:cytosol"/>
    <property type="evidence" value="ECO:0007669"/>
    <property type="project" value="TreeGrafter"/>
</dbReference>
<evidence type="ECO:0000313" key="9">
    <source>
        <dbReference type="Proteomes" id="UP000199759"/>
    </source>
</evidence>
<reference evidence="8 9" key="1">
    <citation type="submission" date="2016-10" db="EMBL/GenBank/DDBJ databases">
        <authorList>
            <person name="de Groot N.N."/>
        </authorList>
    </citation>
    <scope>NUCLEOTIDE SEQUENCE [LARGE SCALE GENOMIC DNA]</scope>
    <source>
        <strain evidence="8 9">DSM 16077</strain>
    </source>
</reference>
<comment type="function">
    <text evidence="6">Involved in transcription antitermination. Required for transcription of ribosomal RNA (rRNA) genes. Binds specifically to the boxA antiterminator sequence of the ribosomal RNA (rrn) operons.</text>
</comment>
<dbReference type="NCBIfam" id="TIGR01951">
    <property type="entry name" value="nusB"/>
    <property type="match status" value="1"/>
</dbReference>
<keyword evidence="4 6" id="KW-0805">Transcription regulation</keyword>
<dbReference type="InterPro" id="IPR035926">
    <property type="entry name" value="NusB-like_sf"/>
</dbReference>
<evidence type="ECO:0000256" key="3">
    <source>
        <dbReference type="ARBA" id="ARBA00022884"/>
    </source>
</evidence>
<dbReference type="AlphaFoldDB" id="A0A1G9PC27"/>
<protein>
    <recommendedName>
        <fullName evidence="6">Transcription antitermination protein NusB</fullName>
    </recommendedName>
    <alternativeName>
        <fullName evidence="6">Antitermination factor NusB</fullName>
    </alternativeName>
</protein>
<dbReference type="Gene3D" id="1.10.940.10">
    <property type="entry name" value="NusB-like"/>
    <property type="match status" value="1"/>
</dbReference>
<dbReference type="GO" id="GO:0003723">
    <property type="term" value="F:RNA binding"/>
    <property type="evidence" value="ECO:0007669"/>
    <property type="project" value="UniProtKB-UniRule"/>
</dbReference>
<keyword evidence="5 6" id="KW-0804">Transcription</keyword>
<keyword evidence="3 6" id="KW-0694">RNA-binding</keyword>
<sequence>MSAQNNETPSDNRARLRRAARLAAVQALYQMEISGRGAADVIAEFREHRFGHEGESADFVEADEDFFDALVAGVVTRQATVDLAINALLAEGWRLERLDATVRAILRSGGYELFEKTDVPARVVIDEYVDVAHAFFEGSEPKFVNAALDKCARQARPGEL</sequence>
<proteinExistence type="inferred from homology"/>
<evidence type="ECO:0000256" key="4">
    <source>
        <dbReference type="ARBA" id="ARBA00023015"/>
    </source>
</evidence>
<dbReference type="GO" id="GO:0031564">
    <property type="term" value="P:transcription antitermination"/>
    <property type="evidence" value="ECO:0007669"/>
    <property type="project" value="UniProtKB-KW"/>
</dbReference>
<dbReference type="InterPro" id="IPR006027">
    <property type="entry name" value="NusB_RsmB_TIM44"/>
</dbReference>
<comment type="similarity">
    <text evidence="1 6">Belongs to the NusB family.</text>
</comment>
<dbReference type="PANTHER" id="PTHR11078">
    <property type="entry name" value="N UTILIZATION SUBSTANCE PROTEIN B-RELATED"/>
    <property type="match status" value="1"/>
</dbReference>
<dbReference type="SUPFAM" id="SSF48013">
    <property type="entry name" value="NusB-like"/>
    <property type="match status" value="1"/>
</dbReference>